<keyword evidence="14" id="KW-1185">Reference proteome</keyword>
<dbReference type="EMBL" id="MU128921">
    <property type="protein sequence ID" value="KAF9518919.1"/>
    <property type="molecule type" value="Genomic_DNA"/>
</dbReference>
<dbReference type="GO" id="GO:0005576">
    <property type="term" value="C:extracellular region"/>
    <property type="evidence" value="ECO:0007669"/>
    <property type="project" value="UniProtKB-SubCell"/>
</dbReference>
<reference evidence="13" key="1">
    <citation type="journal article" date="2020" name="Nat. Commun.">
        <title>Large-scale genome sequencing of mycorrhizal fungi provides insights into the early evolution of symbiotic traits.</title>
        <authorList>
            <person name="Miyauchi S."/>
            <person name="Kiss E."/>
            <person name="Kuo A."/>
            <person name="Drula E."/>
            <person name="Kohler A."/>
            <person name="Sanchez-Garcia M."/>
            <person name="Morin E."/>
            <person name="Andreopoulos B."/>
            <person name="Barry K.W."/>
            <person name="Bonito G."/>
            <person name="Buee M."/>
            <person name="Carver A."/>
            <person name="Chen C."/>
            <person name="Cichocki N."/>
            <person name="Clum A."/>
            <person name="Culley D."/>
            <person name="Crous P.W."/>
            <person name="Fauchery L."/>
            <person name="Girlanda M."/>
            <person name="Hayes R.D."/>
            <person name="Keri Z."/>
            <person name="LaButti K."/>
            <person name="Lipzen A."/>
            <person name="Lombard V."/>
            <person name="Magnuson J."/>
            <person name="Maillard F."/>
            <person name="Murat C."/>
            <person name="Nolan M."/>
            <person name="Ohm R.A."/>
            <person name="Pangilinan J."/>
            <person name="Pereira M.F."/>
            <person name="Perotto S."/>
            <person name="Peter M."/>
            <person name="Pfister S."/>
            <person name="Riley R."/>
            <person name="Sitrit Y."/>
            <person name="Stielow J.B."/>
            <person name="Szollosi G."/>
            <person name="Zifcakova L."/>
            <person name="Stursova M."/>
            <person name="Spatafora J.W."/>
            <person name="Tedersoo L."/>
            <person name="Vaario L.M."/>
            <person name="Yamada A."/>
            <person name="Yan M."/>
            <person name="Wang P."/>
            <person name="Xu J."/>
            <person name="Bruns T."/>
            <person name="Baldrian P."/>
            <person name="Vilgalys R."/>
            <person name="Dunand C."/>
            <person name="Henrissat B."/>
            <person name="Grigoriev I.V."/>
            <person name="Hibbett D."/>
            <person name="Nagy L.G."/>
            <person name="Martin F.M."/>
        </authorList>
    </citation>
    <scope>NUCLEOTIDE SEQUENCE</scope>
    <source>
        <strain evidence="13">UP504</strain>
    </source>
</reference>
<protein>
    <submittedName>
        <fullName evidence="13">Uncharacterized protein</fullName>
    </submittedName>
</protein>
<evidence type="ECO:0000256" key="2">
    <source>
        <dbReference type="ARBA" id="ARBA00004613"/>
    </source>
</evidence>
<evidence type="ECO:0000256" key="10">
    <source>
        <dbReference type="ARBA" id="ARBA00023180"/>
    </source>
</evidence>
<comment type="cofactor">
    <cofactor evidence="1">
        <name>Cu(2+)</name>
        <dbReference type="ChEBI" id="CHEBI:29036"/>
    </cofactor>
</comment>
<keyword evidence="8" id="KW-0503">Monooxygenase</keyword>
<keyword evidence="9" id="KW-1015">Disulfide bond</keyword>
<feature type="region of interest" description="Disordered" evidence="12">
    <location>
        <begin position="272"/>
        <end position="318"/>
    </location>
</feature>
<name>A0A9P6E154_9AGAM</name>
<organism evidence="13 14">
    <name type="scientific">Hydnum rufescens UP504</name>
    <dbReference type="NCBI Taxonomy" id="1448309"/>
    <lineage>
        <taxon>Eukaryota</taxon>
        <taxon>Fungi</taxon>
        <taxon>Dikarya</taxon>
        <taxon>Basidiomycota</taxon>
        <taxon>Agaricomycotina</taxon>
        <taxon>Agaricomycetes</taxon>
        <taxon>Cantharellales</taxon>
        <taxon>Hydnaceae</taxon>
        <taxon>Hydnum</taxon>
    </lineage>
</organism>
<comment type="similarity">
    <text evidence="11">Belongs to the polysaccharide monooxygenase AA14 family.</text>
</comment>
<evidence type="ECO:0000256" key="7">
    <source>
        <dbReference type="ARBA" id="ARBA00023008"/>
    </source>
</evidence>
<dbReference type="Pfam" id="PF22810">
    <property type="entry name" value="LPMO_AA14"/>
    <property type="match status" value="1"/>
</dbReference>
<evidence type="ECO:0000313" key="13">
    <source>
        <dbReference type="EMBL" id="KAF9518919.1"/>
    </source>
</evidence>
<proteinExistence type="inferred from homology"/>
<evidence type="ECO:0000256" key="6">
    <source>
        <dbReference type="ARBA" id="ARBA00023002"/>
    </source>
</evidence>
<dbReference type="GO" id="GO:0004497">
    <property type="term" value="F:monooxygenase activity"/>
    <property type="evidence" value="ECO:0007669"/>
    <property type="project" value="UniProtKB-KW"/>
</dbReference>
<dbReference type="GO" id="GO:0046872">
    <property type="term" value="F:metal ion binding"/>
    <property type="evidence" value="ECO:0007669"/>
    <property type="project" value="UniProtKB-KW"/>
</dbReference>
<gene>
    <name evidence="13" type="ORF">BS47DRAFT_1337820</name>
</gene>
<keyword evidence="6" id="KW-0560">Oxidoreductase</keyword>
<evidence type="ECO:0000256" key="5">
    <source>
        <dbReference type="ARBA" id="ARBA00022729"/>
    </source>
</evidence>
<evidence type="ECO:0000256" key="12">
    <source>
        <dbReference type="SAM" id="MobiDB-lite"/>
    </source>
</evidence>
<dbReference type="AlphaFoldDB" id="A0A9P6E154"/>
<comment type="caution">
    <text evidence="13">The sequence shown here is derived from an EMBL/GenBank/DDBJ whole genome shotgun (WGS) entry which is preliminary data.</text>
</comment>
<evidence type="ECO:0000256" key="3">
    <source>
        <dbReference type="ARBA" id="ARBA00022525"/>
    </source>
</evidence>
<dbReference type="InterPro" id="IPR054497">
    <property type="entry name" value="LPMO_AA14"/>
</dbReference>
<keyword evidence="3" id="KW-0964">Secreted</keyword>
<accession>A0A9P6E154</accession>
<keyword evidence="4" id="KW-0479">Metal-binding</keyword>
<evidence type="ECO:0000256" key="4">
    <source>
        <dbReference type="ARBA" id="ARBA00022723"/>
    </source>
</evidence>
<evidence type="ECO:0000256" key="11">
    <source>
        <dbReference type="ARBA" id="ARBA00046340"/>
    </source>
</evidence>
<evidence type="ECO:0000313" key="14">
    <source>
        <dbReference type="Proteomes" id="UP000886523"/>
    </source>
</evidence>
<dbReference type="Gene3D" id="2.70.50.70">
    <property type="match status" value="1"/>
</dbReference>
<keyword evidence="10" id="KW-0325">Glycoprotein</keyword>
<evidence type="ECO:0000256" key="9">
    <source>
        <dbReference type="ARBA" id="ARBA00023157"/>
    </source>
</evidence>
<keyword evidence="7" id="KW-0186">Copper</keyword>
<dbReference type="OrthoDB" id="2019572at2759"/>
<keyword evidence="5" id="KW-0732">Signal</keyword>
<evidence type="ECO:0000256" key="8">
    <source>
        <dbReference type="ARBA" id="ARBA00023033"/>
    </source>
</evidence>
<sequence length="363" mass="39368">MWGFNATADTPFYGAGVPGLTDNRPVVPLINRTFEQWWFHGYPNLPPHPEDIMQLPAGGSQSVEIACDKQFTSYWAMTGSATDQSTDSPCPGSPTEQFHTSGIDDLGGCALAIAYQSNASLVTPADFTVFSVNQTCVWKRNTEFQVPAAMPPCPNGKCTCAWFWIHREDAGSEQSKLHYMIAFQCNITGATGTQPVAKGNPARRCGADPKVNKPADPSNCTVGARTPSYWFQYEQNNFFEDAMQPPIYTDLYGWTDGAQLDIFRSVPFGTTPNTTIPDATTPNATTPSSTTVSSLAQPSSTATSTAPTSSPSTTPLPLRAPAAICLRPLSPSRTSNMMQVLADAIGLGSLRRRRPQRRLRKVE</sequence>
<evidence type="ECO:0000256" key="1">
    <source>
        <dbReference type="ARBA" id="ARBA00001973"/>
    </source>
</evidence>
<dbReference type="Proteomes" id="UP000886523">
    <property type="component" value="Unassembled WGS sequence"/>
</dbReference>
<comment type="subcellular location">
    <subcellularLocation>
        <location evidence="2">Secreted</location>
    </subcellularLocation>
</comment>